<dbReference type="RefSeq" id="WP_210102091.1">
    <property type="nucleotide sequence ID" value="NZ_BAABLK010000016.1"/>
</dbReference>
<accession>A0ABP9TIB6</accession>
<dbReference type="Gene3D" id="3.40.30.10">
    <property type="entry name" value="Glutaredoxin"/>
    <property type="match status" value="1"/>
</dbReference>
<evidence type="ECO:0000259" key="1">
    <source>
        <dbReference type="Pfam" id="PF01323"/>
    </source>
</evidence>
<dbReference type="Proteomes" id="UP001501257">
    <property type="component" value="Unassembled WGS sequence"/>
</dbReference>
<reference evidence="3" key="1">
    <citation type="journal article" date="2019" name="Int. J. Syst. Evol. Microbiol.">
        <title>The Global Catalogue of Microorganisms (GCM) 10K type strain sequencing project: providing services to taxonomists for standard genome sequencing and annotation.</title>
        <authorList>
            <consortium name="The Broad Institute Genomics Platform"/>
            <consortium name="The Broad Institute Genome Sequencing Center for Infectious Disease"/>
            <person name="Wu L."/>
            <person name="Ma J."/>
        </authorList>
    </citation>
    <scope>NUCLEOTIDE SEQUENCE [LARGE SCALE GENOMIC DNA]</scope>
    <source>
        <strain evidence="3">JCM 18952</strain>
    </source>
</reference>
<sequence>MTKTRLNVDIYSDIACPWCFIGKRRFEKAVAALPFGENIDVKWHAFQLDPSAPEHFEGSGADYFVKEQGMPAEQIEGMLEHVSAQAAAEGLSFDMASVRPTNSFTALRLLALAKERDLGAAMKEALLSAHFEKGVDTGSRQALQRIADSVGLDPLESAEVLAGEKYAEAVRADGIRGRELGVSGVPFFVLEDRYGISGAQPSEVFEQALRQVWDEISAETESLKLISSVSPDGEACGPEGCS</sequence>
<keyword evidence="2" id="KW-0413">Isomerase</keyword>
<dbReference type="InterPro" id="IPR036249">
    <property type="entry name" value="Thioredoxin-like_sf"/>
</dbReference>
<evidence type="ECO:0000313" key="2">
    <source>
        <dbReference type="EMBL" id="GAA5226326.1"/>
    </source>
</evidence>
<dbReference type="PANTHER" id="PTHR13887:SF41">
    <property type="entry name" value="THIOREDOXIN SUPERFAMILY PROTEIN"/>
    <property type="match status" value="1"/>
</dbReference>
<dbReference type="CDD" id="cd03024">
    <property type="entry name" value="DsbA_FrnE"/>
    <property type="match status" value="1"/>
</dbReference>
<keyword evidence="3" id="KW-1185">Reference proteome</keyword>
<organism evidence="2 3">
    <name type="scientific">Paeniglutamicibacter antarcticus</name>
    <dbReference type="NCBI Taxonomy" id="494023"/>
    <lineage>
        <taxon>Bacteria</taxon>
        <taxon>Bacillati</taxon>
        <taxon>Actinomycetota</taxon>
        <taxon>Actinomycetes</taxon>
        <taxon>Micrococcales</taxon>
        <taxon>Micrococcaceae</taxon>
        <taxon>Paeniglutamicibacter</taxon>
    </lineage>
</organism>
<comment type="caution">
    <text evidence="2">The sequence shown here is derived from an EMBL/GenBank/DDBJ whole genome shotgun (WGS) entry which is preliminary data.</text>
</comment>
<dbReference type="PANTHER" id="PTHR13887">
    <property type="entry name" value="GLUTATHIONE S-TRANSFERASE KAPPA"/>
    <property type="match status" value="1"/>
</dbReference>
<name>A0ABP9TIB6_9MICC</name>
<proteinExistence type="predicted"/>
<feature type="domain" description="DSBA-like thioredoxin" evidence="1">
    <location>
        <begin position="8"/>
        <end position="209"/>
    </location>
</feature>
<dbReference type="InterPro" id="IPR001853">
    <property type="entry name" value="DSBA-like_thioredoxin_dom"/>
</dbReference>
<dbReference type="EMBL" id="BAABLK010000016">
    <property type="protein sequence ID" value="GAA5226326.1"/>
    <property type="molecule type" value="Genomic_DNA"/>
</dbReference>
<dbReference type="SUPFAM" id="SSF52833">
    <property type="entry name" value="Thioredoxin-like"/>
    <property type="match status" value="1"/>
</dbReference>
<protein>
    <submittedName>
        <fullName evidence="2">Protein disulfide isomerase FrnE</fullName>
    </submittedName>
</protein>
<dbReference type="Pfam" id="PF01323">
    <property type="entry name" value="DSBA"/>
    <property type="match status" value="1"/>
</dbReference>
<evidence type="ECO:0000313" key="3">
    <source>
        <dbReference type="Proteomes" id="UP001501257"/>
    </source>
</evidence>
<gene>
    <name evidence="2" type="primary">frnE</name>
    <name evidence="2" type="ORF">GCM10025778_08570</name>
</gene>
<dbReference type="GO" id="GO:0016853">
    <property type="term" value="F:isomerase activity"/>
    <property type="evidence" value="ECO:0007669"/>
    <property type="project" value="UniProtKB-KW"/>
</dbReference>